<evidence type="ECO:0000313" key="2">
    <source>
        <dbReference type="Proteomes" id="UP000373449"/>
    </source>
</evidence>
<proteinExistence type="predicted"/>
<accession>A0A484ZE43</accession>
<dbReference type="AlphaFoldDB" id="A0A484ZE43"/>
<dbReference type="Proteomes" id="UP000373449">
    <property type="component" value="Unassembled WGS sequence"/>
</dbReference>
<name>A0A484ZE43_9GAMM</name>
<organism evidence="1 2">
    <name type="scientific">Budvicia aquatica</name>
    <dbReference type="NCBI Taxonomy" id="82979"/>
    <lineage>
        <taxon>Bacteria</taxon>
        <taxon>Pseudomonadati</taxon>
        <taxon>Pseudomonadota</taxon>
        <taxon>Gammaproteobacteria</taxon>
        <taxon>Enterobacterales</taxon>
        <taxon>Budviciaceae</taxon>
        <taxon>Budvicia</taxon>
    </lineage>
</organism>
<protein>
    <submittedName>
        <fullName evidence="1">Uncharacterized protein</fullName>
    </submittedName>
</protein>
<evidence type="ECO:0000313" key="1">
    <source>
        <dbReference type="EMBL" id="VFS46767.1"/>
    </source>
</evidence>
<dbReference type="EMBL" id="CAADJA010000002">
    <property type="protein sequence ID" value="VFS46767.1"/>
    <property type="molecule type" value="Genomic_DNA"/>
</dbReference>
<gene>
    <name evidence="1" type="ORF">NCTC12282_01692</name>
</gene>
<sequence length="62" mass="6488">MTEVAHVSKDHGNSMLISGSDNFIITNRTAWLNYAVMPTAAAASIPSRNGKKASEAITAPAT</sequence>
<reference evidence="1 2" key="1">
    <citation type="submission" date="2019-03" db="EMBL/GenBank/DDBJ databases">
        <authorList>
            <consortium name="Pathogen Informatics"/>
        </authorList>
    </citation>
    <scope>NUCLEOTIDE SEQUENCE [LARGE SCALE GENOMIC DNA]</scope>
    <source>
        <strain evidence="1 2">NCTC12282</strain>
    </source>
</reference>